<proteinExistence type="predicted"/>
<protein>
    <recommendedName>
        <fullName evidence="3">Phenylalanyl-tRNA synthetase subunit alpha</fullName>
    </recommendedName>
</protein>
<gene>
    <name evidence="1" type="ORF">ACFQ1G_11285</name>
</gene>
<organism evidence="1 2">
    <name type="scientific">Salinimicrobium gaetbulicola</name>
    <dbReference type="NCBI Taxonomy" id="999702"/>
    <lineage>
        <taxon>Bacteria</taxon>
        <taxon>Pseudomonadati</taxon>
        <taxon>Bacteroidota</taxon>
        <taxon>Flavobacteriia</taxon>
        <taxon>Flavobacteriales</taxon>
        <taxon>Flavobacteriaceae</taxon>
        <taxon>Salinimicrobium</taxon>
    </lineage>
</organism>
<reference evidence="2" key="1">
    <citation type="journal article" date="2019" name="Int. J. Syst. Evol. Microbiol.">
        <title>The Global Catalogue of Microorganisms (GCM) 10K type strain sequencing project: providing services to taxonomists for standard genome sequencing and annotation.</title>
        <authorList>
            <consortium name="The Broad Institute Genomics Platform"/>
            <consortium name="The Broad Institute Genome Sequencing Center for Infectious Disease"/>
            <person name="Wu L."/>
            <person name="Ma J."/>
        </authorList>
    </citation>
    <scope>NUCLEOTIDE SEQUENCE [LARGE SCALE GENOMIC DNA]</scope>
    <source>
        <strain evidence="2">CCUG 60898</strain>
    </source>
</reference>
<sequence length="131" mass="15208">MKKDIDIPEVEGVYVAAVLEKNDDFQSMDWNAYLINDRETPVDTVLIVTRGYDDKDVTSTMRHTIKELPPKSFAKVEFLQEDVLKLNNEFSVSFFADGKMYHKKYVFRKNTINEKALQELPVMTKKGVLLK</sequence>
<dbReference type="Proteomes" id="UP001597100">
    <property type="component" value="Unassembled WGS sequence"/>
</dbReference>
<dbReference type="EMBL" id="JBHTJP010000035">
    <property type="protein sequence ID" value="MFD0977376.1"/>
    <property type="molecule type" value="Genomic_DNA"/>
</dbReference>
<evidence type="ECO:0000313" key="2">
    <source>
        <dbReference type="Proteomes" id="UP001597100"/>
    </source>
</evidence>
<evidence type="ECO:0008006" key="3">
    <source>
        <dbReference type="Google" id="ProtNLM"/>
    </source>
</evidence>
<accession>A0ABW3IH66</accession>
<evidence type="ECO:0000313" key="1">
    <source>
        <dbReference type="EMBL" id="MFD0977376.1"/>
    </source>
</evidence>
<dbReference type="RefSeq" id="WP_380739609.1">
    <property type="nucleotide sequence ID" value="NZ_JBHTJP010000035.1"/>
</dbReference>
<comment type="caution">
    <text evidence="1">The sequence shown here is derived from an EMBL/GenBank/DDBJ whole genome shotgun (WGS) entry which is preliminary data.</text>
</comment>
<keyword evidence="2" id="KW-1185">Reference proteome</keyword>
<name>A0ABW3IH66_9FLAO</name>